<proteinExistence type="predicted"/>
<sequence>MNPNKRGGSWTDPRRGGGGGGGGGQQHHTNNMQPGETENHLNNNQNLQNPQNPQAQQPTHSDGFTMVPPNESRRSKMQRIARTEEENYNRWKEEHRPGPINLAPETLGGGVSLAEVRQRQQMEVRQSKVEKKIRKEEMDRIRREEEEEKNQRMKAIQREKANKLEMKKLQEEQQRRELHQHDLQMIREQQQQRLQRSSSVPMAASNSTPASSWDRGREYREARRAEEQKELQLRKAEQRLKSEILEEKQKHEEEDRKRRMESERLRVNSAFLDRLEASGSGRASGSHPCTPEGGNIWKTEEPQDPASSPMPFTTQLHSIKKEEEEEEDEKRDVKVEEEDEEAECEWAVMKLQNDFPYYERDFLKGIVSQCNNNYKQAYDLLNV</sequence>
<feature type="compositionally biased region" description="Low complexity" evidence="1">
    <location>
        <begin position="187"/>
        <end position="199"/>
    </location>
</feature>
<reference evidence="2" key="4">
    <citation type="submission" date="2025-09" db="UniProtKB">
        <authorList>
            <consortium name="Ensembl"/>
        </authorList>
    </citation>
    <scope>IDENTIFICATION</scope>
</reference>
<dbReference type="InterPro" id="IPR026185">
    <property type="entry name" value="EPSTI1"/>
</dbReference>
<accession>A0A3B1J895</accession>
<feature type="compositionally biased region" description="Basic and acidic residues" evidence="1">
    <location>
        <begin position="81"/>
        <end position="97"/>
    </location>
</feature>
<dbReference type="PANTHER" id="PTHR22529">
    <property type="entry name" value="EPITHELIAL-STROMAL INTERACTION PROTEIN 1"/>
    <property type="match status" value="1"/>
</dbReference>
<dbReference type="Proteomes" id="UP000018467">
    <property type="component" value="Unassembled WGS sequence"/>
</dbReference>
<reference evidence="3" key="1">
    <citation type="submission" date="2013-03" db="EMBL/GenBank/DDBJ databases">
        <authorList>
            <person name="Jeffery W."/>
            <person name="Warren W."/>
            <person name="Wilson R.K."/>
        </authorList>
    </citation>
    <scope>NUCLEOTIDE SEQUENCE</scope>
    <source>
        <strain evidence="3">female</strain>
    </source>
</reference>
<name>A0A3B1J895_ASTMX</name>
<dbReference type="PANTHER" id="PTHR22529:SF1">
    <property type="entry name" value="EPITHELIAL-STROMAL INTERACTION PROTEIN 1"/>
    <property type="match status" value="1"/>
</dbReference>
<evidence type="ECO:0000256" key="1">
    <source>
        <dbReference type="SAM" id="MobiDB-lite"/>
    </source>
</evidence>
<reference evidence="2" key="3">
    <citation type="submission" date="2025-08" db="UniProtKB">
        <authorList>
            <consortium name="Ensembl"/>
        </authorList>
    </citation>
    <scope>IDENTIFICATION</scope>
</reference>
<dbReference type="InParanoid" id="A0A3B1J895"/>
<feature type="compositionally biased region" description="Basic and acidic residues" evidence="1">
    <location>
        <begin position="214"/>
        <end position="266"/>
    </location>
</feature>
<dbReference type="STRING" id="7994.ENSAMXP00000038517"/>
<keyword evidence="3" id="KW-1185">Reference proteome</keyword>
<organism evidence="2 3">
    <name type="scientific">Astyanax mexicanus</name>
    <name type="common">Blind cave fish</name>
    <name type="synonym">Astyanax fasciatus mexicanus</name>
    <dbReference type="NCBI Taxonomy" id="7994"/>
    <lineage>
        <taxon>Eukaryota</taxon>
        <taxon>Metazoa</taxon>
        <taxon>Chordata</taxon>
        <taxon>Craniata</taxon>
        <taxon>Vertebrata</taxon>
        <taxon>Euteleostomi</taxon>
        <taxon>Actinopterygii</taxon>
        <taxon>Neopterygii</taxon>
        <taxon>Teleostei</taxon>
        <taxon>Ostariophysi</taxon>
        <taxon>Characiformes</taxon>
        <taxon>Characoidei</taxon>
        <taxon>Acestrorhamphidae</taxon>
        <taxon>Acestrorhamphinae</taxon>
        <taxon>Astyanax</taxon>
    </lineage>
</organism>
<feature type="region of interest" description="Disordered" evidence="1">
    <location>
        <begin position="143"/>
        <end position="339"/>
    </location>
</feature>
<feature type="compositionally biased region" description="Acidic residues" evidence="1">
    <location>
        <begin position="323"/>
        <end position="339"/>
    </location>
</feature>
<reference evidence="3" key="2">
    <citation type="journal article" date="2014" name="Nat. Commun.">
        <title>The cavefish genome reveals candidate genes for eye loss.</title>
        <authorList>
            <person name="McGaugh S.E."/>
            <person name="Gross J.B."/>
            <person name="Aken B."/>
            <person name="Blin M."/>
            <person name="Borowsky R."/>
            <person name="Chalopin D."/>
            <person name="Hinaux H."/>
            <person name="Jeffery W.R."/>
            <person name="Keene A."/>
            <person name="Ma L."/>
            <person name="Minx P."/>
            <person name="Murphy D."/>
            <person name="O'Quin K.E."/>
            <person name="Retaux S."/>
            <person name="Rohner N."/>
            <person name="Searle S.M."/>
            <person name="Stahl B.A."/>
            <person name="Tabin C."/>
            <person name="Volff J.N."/>
            <person name="Yoshizawa M."/>
            <person name="Warren W.C."/>
        </authorList>
    </citation>
    <scope>NUCLEOTIDE SEQUENCE [LARGE SCALE GENOMIC DNA]</scope>
    <source>
        <strain evidence="3">female</strain>
    </source>
</reference>
<dbReference type="Bgee" id="ENSAMXG00000033767">
    <property type="expression patterns" value="Expressed in muscle tissue and 13 other cell types or tissues"/>
</dbReference>
<dbReference type="GeneTree" id="ENSGT00390000013820"/>
<evidence type="ECO:0000313" key="2">
    <source>
        <dbReference type="Ensembl" id="ENSAMXP00000038517.1"/>
    </source>
</evidence>
<feature type="compositionally biased region" description="Basic and acidic residues" evidence="1">
    <location>
        <begin position="156"/>
        <end position="185"/>
    </location>
</feature>
<feature type="compositionally biased region" description="Polar residues" evidence="1">
    <location>
        <begin position="26"/>
        <end position="36"/>
    </location>
</feature>
<protein>
    <submittedName>
        <fullName evidence="2">Epithelial stromal interaction 1</fullName>
    </submittedName>
</protein>
<dbReference type="Ensembl" id="ENSAMXT00000039298.1">
    <property type="protein sequence ID" value="ENSAMXP00000038517.1"/>
    <property type="gene ID" value="ENSAMXG00000033767.1"/>
</dbReference>
<dbReference type="AlphaFoldDB" id="A0A3B1J895"/>
<evidence type="ECO:0000313" key="3">
    <source>
        <dbReference type="Proteomes" id="UP000018467"/>
    </source>
</evidence>
<feature type="compositionally biased region" description="Low complexity" evidence="1">
    <location>
        <begin position="41"/>
        <end position="58"/>
    </location>
</feature>
<dbReference type="FunCoup" id="A0A3B1J895">
    <property type="interactions" value="540"/>
</dbReference>
<feature type="region of interest" description="Disordered" evidence="1">
    <location>
        <begin position="1"/>
        <end position="106"/>
    </location>
</feature>
<feature type="compositionally biased region" description="Gly residues" evidence="1">
    <location>
        <begin position="16"/>
        <end position="25"/>
    </location>
</feature>